<evidence type="ECO:0000313" key="9">
    <source>
        <dbReference type="EMBL" id="CAI2359637.1"/>
    </source>
</evidence>
<dbReference type="InterPro" id="IPR018044">
    <property type="entry name" value="Peptidase_S11"/>
</dbReference>
<dbReference type="PANTHER" id="PTHR21581">
    <property type="entry name" value="D-ALANYL-D-ALANINE CARBOXYPEPTIDASE"/>
    <property type="match status" value="1"/>
</dbReference>
<keyword evidence="6" id="KW-0961">Cell wall biogenesis/degradation</keyword>
<dbReference type="PRINTS" id="PR00725">
    <property type="entry name" value="DADACBPTASE1"/>
</dbReference>
<evidence type="ECO:0000256" key="2">
    <source>
        <dbReference type="ARBA" id="ARBA00022729"/>
    </source>
</evidence>
<feature type="compositionally biased region" description="Acidic residues" evidence="7">
    <location>
        <begin position="248"/>
        <end position="259"/>
    </location>
</feature>
<evidence type="ECO:0000256" key="1">
    <source>
        <dbReference type="ARBA" id="ARBA00007164"/>
    </source>
</evidence>
<dbReference type="EMBL" id="CAMPGE010000874">
    <property type="protein sequence ID" value="CAI2359637.1"/>
    <property type="molecule type" value="Genomic_DNA"/>
</dbReference>
<name>A0AAD1U002_EUPCR</name>
<sequence length="491" mass="55970">MKQMKASKPFQISKVSKVSQTQYRKKTNSLRNCKVKENNWVSAKSKSMYKMSPLFVSASSWMVISIDNKNQCLRNHSLHQIKSKFKASVDRSASCEGTQEQSKNYYSKNYSTDEEFIFDNCSYFNLCKEPHSRREIASLTKIMTCYTVLKLVEKFHLNKVTELVTISGSASVIQGTSACLKKNDVLSVWDLLHGLMLPSGNDAGHALAEHFGNLLLKKSMPTKSTLFYSLAGESMSSNHTVFQKDSSPYEEESKEETESPTEPSTPVSYFRKNPPVFRFIQEMNKNARKIGMLNTNFDSPHGLPNKKNKSTVFDMAILCMEAVKMKSFNSITKCKMYQCNNKKGKQTVRSMKQLKTKKAHYKWVNTNKLLSKGYCGIKTGVTNSAGPCLAAYIAKKKRSYLVILLNSRSMDARWVEVKKIVDHCIYEMLKPRKETSVAPIRKAYPLNQFHEKKSISFFKSQSDEKSLCLREKRSVTKKESVDLLLPSIDLK</sequence>
<evidence type="ECO:0000256" key="3">
    <source>
        <dbReference type="ARBA" id="ARBA00022801"/>
    </source>
</evidence>
<dbReference type="InterPro" id="IPR001967">
    <property type="entry name" value="Peptidase_S11_N"/>
</dbReference>
<feature type="domain" description="Peptidase S11 D-alanyl-D-alanine carboxypeptidase A N-terminal" evidence="8">
    <location>
        <begin position="278"/>
        <end position="406"/>
    </location>
</feature>
<evidence type="ECO:0000313" key="10">
    <source>
        <dbReference type="Proteomes" id="UP001295684"/>
    </source>
</evidence>
<evidence type="ECO:0000256" key="5">
    <source>
        <dbReference type="ARBA" id="ARBA00022984"/>
    </source>
</evidence>
<accession>A0AAD1U002</accession>
<keyword evidence="5" id="KW-0573">Peptidoglycan synthesis</keyword>
<evidence type="ECO:0000256" key="6">
    <source>
        <dbReference type="ARBA" id="ARBA00023316"/>
    </source>
</evidence>
<dbReference type="GO" id="GO:0009002">
    <property type="term" value="F:serine-type D-Ala-D-Ala carboxypeptidase activity"/>
    <property type="evidence" value="ECO:0007669"/>
    <property type="project" value="InterPro"/>
</dbReference>
<gene>
    <name evidence="9" type="ORF">ECRASSUSDP1_LOCUS929</name>
</gene>
<keyword evidence="2" id="KW-0732">Signal</keyword>
<dbReference type="AlphaFoldDB" id="A0AAD1U002"/>
<reference evidence="9" key="1">
    <citation type="submission" date="2023-07" db="EMBL/GenBank/DDBJ databases">
        <authorList>
            <consortium name="AG Swart"/>
            <person name="Singh M."/>
            <person name="Singh A."/>
            <person name="Seah K."/>
            <person name="Emmerich C."/>
        </authorList>
    </citation>
    <scope>NUCLEOTIDE SEQUENCE</scope>
    <source>
        <strain evidence="9">DP1</strain>
    </source>
</reference>
<dbReference type="Proteomes" id="UP001295684">
    <property type="component" value="Unassembled WGS sequence"/>
</dbReference>
<dbReference type="PANTHER" id="PTHR21581:SF6">
    <property type="entry name" value="TRAFFICKING PROTEIN PARTICLE COMPLEX SUBUNIT 12"/>
    <property type="match status" value="1"/>
</dbReference>
<evidence type="ECO:0000256" key="4">
    <source>
        <dbReference type="ARBA" id="ARBA00022960"/>
    </source>
</evidence>
<dbReference type="SUPFAM" id="SSF56601">
    <property type="entry name" value="beta-lactamase/transpeptidase-like"/>
    <property type="match status" value="1"/>
</dbReference>
<dbReference type="InterPro" id="IPR012338">
    <property type="entry name" value="Beta-lactam/transpept-like"/>
</dbReference>
<feature type="domain" description="Peptidase S11 D-alanyl-D-alanine carboxypeptidase A N-terminal" evidence="8">
    <location>
        <begin position="128"/>
        <end position="211"/>
    </location>
</feature>
<dbReference type="Pfam" id="PF00768">
    <property type="entry name" value="Peptidase_S11"/>
    <property type="match status" value="2"/>
</dbReference>
<evidence type="ECO:0000256" key="7">
    <source>
        <dbReference type="SAM" id="MobiDB-lite"/>
    </source>
</evidence>
<keyword evidence="3" id="KW-0378">Hydrolase</keyword>
<dbReference type="GO" id="GO:0071555">
    <property type="term" value="P:cell wall organization"/>
    <property type="evidence" value="ECO:0007669"/>
    <property type="project" value="UniProtKB-KW"/>
</dbReference>
<proteinExistence type="inferred from homology"/>
<evidence type="ECO:0000259" key="8">
    <source>
        <dbReference type="Pfam" id="PF00768"/>
    </source>
</evidence>
<dbReference type="GO" id="GO:0006508">
    <property type="term" value="P:proteolysis"/>
    <property type="evidence" value="ECO:0007669"/>
    <property type="project" value="InterPro"/>
</dbReference>
<comment type="caution">
    <text evidence="9">The sequence shown here is derived from an EMBL/GenBank/DDBJ whole genome shotgun (WGS) entry which is preliminary data.</text>
</comment>
<dbReference type="GO" id="GO:0008360">
    <property type="term" value="P:regulation of cell shape"/>
    <property type="evidence" value="ECO:0007669"/>
    <property type="project" value="UniProtKB-KW"/>
</dbReference>
<protein>
    <recommendedName>
        <fullName evidence="8">Peptidase S11 D-alanyl-D-alanine carboxypeptidase A N-terminal domain-containing protein</fullName>
    </recommendedName>
</protein>
<dbReference type="Gene3D" id="3.40.710.10">
    <property type="entry name" value="DD-peptidase/beta-lactamase superfamily"/>
    <property type="match status" value="1"/>
</dbReference>
<comment type="similarity">
    <text evidence="1">Belongs to the peptidase S11 family.</text>
</comment>
<keyword evidence="4" id="KW-0133">Cell shape</keyword>
<feature type="region of interest" description="Disordered" evidence="7">
    <location>
        <begin position="239"/>
        <end position="267"/>
    </location>
</feature>
<organism evidence="9 10">
    <name type="scientific">Euplotes crassus</name>
    <dbReference type="NCBI Taxonomy" id="5936"/>
    <lineage>
        <taxon>Eukaryota</taxon>
        <taxon>Sar</taxon>
        <taxon>Alveolata</taxon>
        <taxon>Ciliophora</taxon>
        <taxon>Intramacronucleata</taxon>
        <taxon>Spirotrichea</taxon>
        <taxon>Hypotrichia</taxon>
        <taxon>Euplotida</taxon>
        <taxon>Euplotidae</taxon>
        <taxon>Moneuplotes</taxon>
    </lineage>
</organism>
<keyword evidence="10" id="KW-1185">Reference proteome</keyword>